<reference evidence="2 3" key="1">
    <citation type="submission" date="2022-11" db="EMBL/GenBank/DDBJ databases">
        <title>Whole genome sequence of Eschrichtius robustus ER-17-0199.</title>
        <authorList>
            <person name="Bruniche-Olsen A."/>
            <person name="Black A.N."/>
            <person name="Fields C.J."/>
            <person name="Walden K."/>
            <person name="Dewoody J.A."/>
        </authorList>
    </citation>
    <scope>NUCLEOTIDE SEQUENCE [LARGE SCALE GENOMIC DNA]</scope>
    <source>
        <strain evidence="2">ER-17-0199</strain>
        <tissue evidence="2">Blubber</tissue>
    </source>
</reference>
<evidence type="ECO:0000256" key="1">
    <source>
        <dbReference type="SAM" id="MobiDB-lite"/>
    </source>
</evidence>
<evidence type="ECO:0000313" key="2">
    <source>
        <dbReference type="EMBL" id="KAJ8793691.1"/>
    </source>
</evidence>
<organism evidence="2 3">
    <name type="scientific">Eschrichtius robustus</name>
    <name type="common">California gray whale</name>
    <name type="synonym">Eschrichtius gibbosus</name>
    <dbReference type="NCBI Taxonomy" id="9764"/>
    <lineage>
        <taxon>Eukaryota</taxon>
        <taxon>Metazoa</taxon>
        <taxon>Chordata</taxon>
        <taxon>Craniata</taxon>
        <taxon>Vertebrata</taxon>
        <taxon>Euteleostomi</taxon>
        <taxon>Mammalia</taxon>
        <taxon>Eutheria</taxon>
        <taxon>Laurasiatheria</taxon>
        <taxon>Artiodactyla</taxon>
        <taxon>Whippomorpha</taxon>
        <taxon>Cetacea</taxon>
        <taxon>Mysticeti</taxon>
        <taxon>Eschrichtiidae</taxon>
        <taxon>Eschrichtius</taxon>
    </lineage>
</organism>
<comment type="caution">
    <text evidence="2">The sequence shown here is derived from an EMBL/GenBank/DDBJ whole genome shotgun (WGS) entry which is preliminary data.</text>
</comment>
<dbReference type="Proteomes" id="UP001159641">
    <property type="component" value="Unassembled WGS sequence"/>
</dbReference>
<gene>
    <name evidence="2" type="ORF">J1605_003502</name>
</gene>
<accession>A0AB34HLL4</accession>
<protein>
    <submittedName>
        <fullName evidence="2">Uncharacterized protein</fullName>
    </submittedName>
</protein>
<name>A0AB34HLL4_ESCRO</name>
<keyword evidence="3" id="KW-1185">Reference proteome</keyword>
<dbReference type="EMBL" id="JAIQCJ010000944">
    <property type="protein sequence ID" value="KAJ8793691.1"/>
    <property type="molecule type" value="Genomic_DNA"/>
</dbReference>
<sequence>MIDHFHQGVLFSIHHPQHMGRRKVVPPFHSSHDTPIPGLLTQVTFPLLTCSQALSGLGFKVFTLQLQIRKPGHKRTLGQNSQSSECADAGWAGTAGKAAPAPHPNGSRSACAGTAEPCSLPENTAEPWFTCCRRPSGADGLAPGA</sequence>
<evidence type="ECO:0000313" key="3">
    <source>
        <dbReference type="Proteomes" id="UP001159641"/>
    </source>
</evidence>
<feature type="region of interest" description="Disordered" evidence="1">
    <location>
        <begin position="72"/>
        <end position="113"/>
    </location>
</feature>
<proteinExistence type="predicted"/>
<dbReference type="AlphaFoldDB" id="A0AB34HLL4"/>